<dbReference type="InParanoid" id="A0A4W6CF50"/>
<organism evidence="2 3">
    <name type="scientific">Lates calcarifer</name>
    <name type="common">Barramundi</name>
    <name type="synonym">Holocentrus calcarifer</name>
    <dbReference type="NCBI Taxonomy" id="8187"/>
    <lineage>
        <taxon>Eukaryota</taxon>
        <taxon>Metazoa</taxon>
        <taxon>Chordata</taxon>
        <taxon>Craniata</taxon>
        <taxon>Vertebrata</taxon>
        <taxon>Euteleostomi</taxon>
        <taxon>Actinopterygii</taxon>
        <taxon>Neopterygii</taxon>
        <taxon>Teleostei</taxon>
        <taxon>Neoteleostei</taxon>
        <taxon>Acanthomorphata</taxon>
        <taxon>Carangaria</taxon>
        <taxon>Carangaria incertae sedis</taxon>
        <taxon>Centropomidae</taxon>
        <taxon>Lates</taxon>
    </lineage>
</organism>
<keyword evidence="3" id="KW-1185">Reference proteome</keyword>
<protein>
    <submittedName>
        <fullName evidence="2">Uncharacterized protein</fullName>
    </submittedName>
</protein>
<evidence type="ECO:0000256" key="1">
    <source>
        <dbReference type="SAM" id="MobiDB-lite"/>
    </source>
</evidence>
<evidence type="ECO:0000313" key="3">
    <source>
        <dbReference type="Proteomes" id="UP000314980"/>
    </source>
</evidence>
<dbReference type="Ensembl" id="ENSLCAT00010009466.1">
    <property type="protein sequence ID" value="ENSLCAP00010009251.1"/>
    <property type="gene ID" value="ENSLCAG00010004445.1"/>
</dbReference>
<dbReference type="AlphaFoldDB" id="A0A4W6CF50"/>
<sequence>SEAETPLCLDLGGGLSVTWVTTMLQDLSGFTTARRSSDDHHGVVVHGRHDLLFKVFDGQLVAADQDLNTQSSETQGNSRREEALNL</sequence>
<proteinExistence type="predicted"/>
<name>A0A4W6CF50_LATCA</name>
<reference evidence="3" key="1">
    <citation type="submission" date="2015-09" db="EMBL/GenBank/DDBJ databases">
        <authorList>
            <person name="Sai Rama Sridatta P."/>
        </authorList>
    </citation>
    <scope>NUCLEOTIDE SEQUENCE [LARGE SCALE GENOMIC DNA]</scope>
</reference>
<reference evidence="2" key="3">
    <citation type="submission" date="2025-09" db="UniProtKB">
        <authorList>
            <consortium name="Ensembl"/>
        </authorList>
    </citation>
    <scope>IDENTIFICATION</scope>
</reference>
<reference evidence="2" key="2">
    <citation type="submission" date="2025-08" db="UniProtKB">
        <authorList>
            <consortium name="Ensembl"/>
        </authorList>
    </citation>
    <scope>IDENTIFICATION</scope>
</reference>
<accession>A0A4W6CF50</accession>
<evidence type="ECO:0000313" key="2">
    <source>
        <dbReference type="Ensembl" id="ENSLCAP00010009251.1"/>
    </source>
</evidence>
<feature type="region of interest" description="Disordered" evidence="1">
    <location>
        <begin position="66"/>
        <end position="86"/>
    </location>
</feature>
<dbReference type="Proteomes" id="UP000314980">
    <property type="component" value="Unassembled WGS sequence"/>
</dbReference>
<feature type="compositionally biased region" description="Polar residues" evidence="1">
    <location>
        <begin position="66"/>
        <end position="77"/>
    </location>
</feature>